<dbReference type="EMBL" id="BMOD01000036">
    <property type="protein sequence ID" value="GGJ56689.1"/>
    <property type="molecule type" value="Genomic_DNA"/>
</dbReference>
<keyword evidence="2" id="KW-1185">Reference proteome</keyword>
<accession>A0ABQ2DG75</accession>
<sequence>MYRHTFNIFLLRKDDTEENIGSVPLDHELQQVDLSIQAMQTAAASMLATPLTGMIQFQACIFPTADVRGFRAVCLKIEEVPET</sequence>
<protein>
    <submittedName>
        <fullName evidence="1">Uncharacterized protein</fullName>
    </submittedName>
</protein>
<dbReference type="Proteomes" id="UP000632222">
    <property type="component" value="Unassembled WGS sequence"/>
</dbReference>
<gene>
    <name evidence="1" type="ORF">GCM10008938_48530</name>
</gene>
<comment type="caution">
    <text evidence="1">The sequence shown here is derived from an EMBL/GenBank/DDBJ whole genome shotgun (WGS) entry which is preliminary data.</text>
</comment>
<evidence type="ECO:0000313" key="2">
    <source>
        <dbReference type="Proteomes" id="UP000632222"/>
    </source>
</evidence>
<evidence type="ECO:0000313" key="1">
    <source>
        <dbReference type="EMBL" id="GGJ56689.1"/>
    </source>
</evidence>
<reference evidence="2" key="1">
    <citation type="journal article" date="2019" name="Int. J. Syst. Evol. Microbiol.">
        <title>The Global Catalogue of Microorganisms (GCM) 10K type strain sequencing project: providing services to taxonomists for standard genome sequencing and annotation.</title>
        <authorList>
            <consortium name="The Broad Institute Genomics Platform"/>
            <consortium name="The Broad Institute Genome Sequencing Center for Infectious Disease"/>
            <person name="Wu L."/>
            <person name="Ma J."/>
        </authorList>
    </citation>
    <scope>NUCLEOTIDE SEQUENCE [LARGE SCALE GENOMIC DNA]</scope>
    <source>
        <strain evidence="2">JCM 14370</strain>
    </source>
</reference>
<organism evidence="1 2">
    <name type="scientific">Deinococcus roseus</name>
    <dbReference type="NCBI Taxonomy" id="392414"/>
    <lineage>
        <taxon>Bacteria</taxon>
        <taxon>Thermotogati</taxon>
        <taxon>Deinococcota</taxon>
        <taxon>Deinococci</taxon>
        <taxon>Deinococcales</taxon>
        <taxon>Deinococcaceae</taxon>
        <taxon>Deinococcus</taxon>
    </lineage>
</organism>
<proteinExistence type="predicted"/>
<name>A0ABQ2DG75_9DEIO</name>